<dbReference type="AlphaFoldDB" id="A0A2R6C8S6"/>
<dbReference type="EMBL" id="NEXF01000293">
    <property type="protein sequence ID" value="PSO07248.1"/>
    <property type="molecule type" value="Genomic_DNA"/>
</dbReference>
<comment type="caution">
    <text evidence="1">The sequence shown here is derived from an EMBL/GenBank/DDBJ whole genome shotgun (WGS) entry which is preliminary data.</text>
</comment>
<evidence type="ECO:0000313" key="1">
    <source>
        <dbReference type="EMBL" id="PSO07248.1"/>
    </source>
</evidence>
<organism evidence="1 2">
    <name type="scientific">Candidatus Marsarchaeota G2 archaeon BE_D</name>
    <dbReference type="NCBI Taxonomy" id="1978158"/>
    <lineage>
        <taxon>Archaea</taxon>
        <taxon>Candidatus Marsarchaeota</taxon>
        <taxon>Candidatus Marsarchaeota group 2</taxon>
    </lineage>
</organism>
<proteinExistence type="predicted"/>
<name>A0A2R6C8S6_9ARCH</name>
<protein>
    <recommendedName>
        <fullName evidence="3">Proliferating cell nuclear antigen PCNA N-terminal domain-containing protein</fullName>
    </recommendedName>
</protein>
<sequence length="262" mass="28843">MDSSSSPDNPKIGDVREGFSLRFVSTMQLYYALRRLASINTTVTLSLSDSGLDARCISPSHVSMAILSIPKEAFTEYSIAGETRFALELEDLLTALQSAGESWVHLSIDGEAPGGSLVAAFKEGNVKVAFDDSISPPPDLRVEFDVESLLLLDELRSLVTHAYRRGCTHLNFTTHEELLSGNCGGLIKRFAPIWLKNRVGKAEASYALAELKEMVITSKTQRVVLLSYGNDKPLSLDYIIPLNYTLSAARLTYFLAPERPHE</sequence>
<reference evidence="1 2" key="1">
    <citation type="submission" date="2017-04" db="EMBL/GenBank/DDBJ databases">
        <title>Novel microbial lineages endemic to geothermal iron-oxide mats fill important gaps in the evolutionary history of Archaea.</title>
        <authorList>
            <person name="Jay Z.J."/>
            <person name="Beam J.P."/>
            <person name="Dlakic M."/>
            <person name="Rusch D.B."/>
            <person name="Kozubal M.A."/>
            <person name="Inskeep W.P."/>
        </authorList>
    </citation>
    <scope>NUCLEOTIDE SEQUENCE [LARGE SCALE GENOMIC DNA]</scope>
    <source>
        <strain evidence="1">BE_D</strain>
    </source>
</reference>
<dbReference type="SUPFAM" id="SSF55979">
    <property type="entry name" value="DNA clamp"/>
    <property type="match status" value="1"/>
</dbReference>
<dbReference type="Proteomes" id="UP000242015">
    <property type="component" value="Unassembled WGS sequence"/>
</dbReference>
<evidence type="ECO:0008006" key="3">
    <source>
        <dbReference type="Google" id="ProtNLM"/>
    </source>
</evidence>
<gene>
    <name evidence="1" type="ORF">B9Q04_11885</name>
</gene>
<accession>A0A2R6C8S6</accession>
<dbReference type="InterPro" id="IPR046938">
    <property type="entry name" value="DNA_clamp_sf"/>
</dbReference>
<dbReference type="Gene3D" id="3.70.10.10">
    <property type="match status" value="1"/>
</dbReference>
<evidence type="ECO:0000313" key="2">
    <source>
        <dbReference type="Proteomes" id="UP000242015"/>
    </source>
</evidence>